<dbReference type="Pfam" id="PF05368">
    <property type="entry name" value="NmrA"/>
    <property type="match status" value="1"/>
</dbReference>
<dbReference type="PANTHER" id="PTHR43162:SF1">
    <property type="entry name" value="PRESTALK A DIFFERENTIATION PROTEIN A"/>
    <property type="match status" value="1"/>
</dbReference>
<dbReference type="Gene3D" id="3.40.50.720">
    <property type="entry name" value="NAD(P)-binding Rossmann-like Domain"/>
    <property type="match status" value="1"/>
</dbReference>
<dbReference type="InterPro" id="IPR051604">
    <property type="entry name" value="Ergot_Alk_Oxidoreductase"/>
</dbReference>
<dbReference type="PANTHER" id="PTHR43162">
    <property type="match status" value="1"/>
</dbReference>
<reference evidence="2" key="1">
    <citation type="submission" date="2022-10" db="EMBL/GenBank/DDBJ databases">
        <title>The complete genomes of actinobacterial strains from the NBC collection.</title>
        <authorList>
            <person name="Joergensen T.S."/>
            <person name="Alvarez Arevalo M."/>
            <person name="Sterndorff E.B."/>
            <person name="Faurdal D."/>
            <person name="Vuksanovic O."/>
            <person name="Mourched A.-S."/>
            <person name="Charusanti P."/>
            <person name="Shaw S."/>
            <person name="Blin K."/>
            <person name="Weber T."/>
        </authorList>
    </citation>
    <scope>NUCLEOTIDE SEQUENCE</scope>
    <source>
        <strain evidence="2">NBC_00119</strain>
    </source>
</reference>
<gene>
    <name evidence="2" type="ORF">OHU69_47705</name>
</gene>
<sequence length="311" mass="33337">MDYSPEAGMRPILVTGAAGSVGAVGRTVVQGLRRRGLQVRALVRLDDDRAKALRATGAEVVVGDLTRARDVADALDGCGRMYFGMAVSDQYLLAAVTTATVARAYGRLEAFVNMSQLTVSEMDATSGSESHQHRQQWLVEQGLDWSGLPVVQVRPTVFMENPLFQTVFSSIAKGGTIRWPFGKAKTSPIAAGDVAAVVEEILADPAGHIGRTYELTGPRSQDIAALATEISDALHRKVGYTDVPLQEWLDNDLGALGLPDHVLQHISSMARLHVAGRYDRQADGMAEVAGRPAAGVADFVRKNPELFTQSA</sequence>
<protein>
    <submittedName>
        <fullName evidence="2">NAD(P)H-binding protein</fullName>
    </submittedName>
</protein>
<dbReference type="InterPro" id="IPR036291">
    <property type="entry name" value="NAD(P)-bd_dom_sf"/>
</dbReference>
<dbReference type="EMBL" id="CP108195">
    <property type="protein sequence ID" value="WTS18025.1"/>
    <property type="molecule type" value="Genomic_DNA"/>
</dbReference>
<feature type="domain" description="NmrA-like" evidence="1">
    <location>
        <begin position="12"/>
        <end position="273"/>
    </location>
</feature>
<proteinExistence type="predicted"/>
<evidence type="ECO:0000259" key="1">
    <source>
        <dbReference type="Pfam" id="PF05368"/>
    </source>
</evidence>
<organism evidence="2">
    <name type="scientific">Streptomyces sp. NBC_00119</name>
    <dbReference type="NCBI Taxonomy" id="2975659"/>
    <lineage>
        <taxon>Bacteria</taxon>
        <taxon>Bacillati</taxon>
        <taxon>Actinomycetota</taxon>
        <taxon>Actinomycetes</taxon>
        <taxon>Kitasatosporales</taxon>
        <taxon>Streptomycetaceae</taxon>
        <taxon>Streptomyces</taxon>
    </lineage>
</organism>
<name>A0AAU1UL99_9ACTN</name>
<accession>A0AAU1UL99</accession>
<dbReference type="InterPro" id="IPR008030">
    <property type="entry name" value="NmrA-like"/>
</dbReference>
<evidence type="ECO:0000313" key="2">
    <source>
        <dbReference type="EMBL" id="WTS18025.1"/>
    </source>
</evidence>
<dbReference type="Gene3D" id="3.90.25.10">
    <property type="entry name" value="UDP-galactose 4-epimerase, domain 1"/>
    <property type="match status" value="1"/>
</dbReference>
<dbReference type="AlphaFoldDB" id="A0AAU1UL99"/>
<dbReference type="SUPFAM" id="SSF51735">
    <property type="entry name" value="NAD(P)-binding Rossmann-fold domains"/>
    <property type="match status" value="1"/>
</dbReference>